<organism evidence="1 2">
    <name type="scientific">Glycine soja</name>
    <name type="common">Wild soybean</name>
    <dbReference type="NCBI Taxonomy" id="3848"/>
    <lineage>
        <taxon>Eukaryota</taxon>
        <taxon>Viridiplantae</taxon>
        <taxon>Streptophyta</taxon>
        <taxon>Embryophyta</taxon>
        <taxon>Tracheophyta</taxon>
        <taxon>Spermatophyta</taxon>
        <taxon>Magnoliopsida</taxon>
        <taxon>eudicotyledons</taxon>
        <taxon>Gunneridae</taxon>
        <taxon>Pentapetalae</taxon>
        <taxon>rosids</taxon>
        <taxon>fabids</taxon>
        <taxon>Fabales</taxon>
        <taxon>Fabaceae</taxon>
        <taxon>Papilionoideae</taxon>
        <taxon>50 kb inversion clade</taxon>
        <taxon>NPAAA clade</taxon>
        <taxon>indigoferoid/millettioid clade</taxon>
        <taxon>Phaseoleae</taxon>
        <taxon>Glycine</taxon>
        <taxon>Glycine subgen. Soja</taxon>
    </lineage>
</organism>
<dbReference type="Proteomes" id="UP000289340">
    <property type="component" value="Chromosome 1"/>
</dbReference>
<reference evidence="1 2" key="1">
    <citation type="submission" date="2018-09" db="EMBL/GenBank/DDBJ databases">
        <title>A high-quality reference genome of wild soybean provides a powerful tool to mine soybean genomes.</title>
        <authorList>
            <person name="Xie M."/>
            <person name="Chung C.Y.L."/>
            <person name="Li M.-W."/>
            <person name="Wong F.-L."/>
            <person name="Chan T.-F."/>
            <person name="Lam H.-M."/>
        </authorList>
    </citation>
    <scope>NUCLEOTIDE SEQUENCE [LARGE SCALE GENOMIC DNA]</scope>
    <source>
        <strain evidence="2">cv. W05</strain>
        <tissue evidence="1">Hypocotyl of etiolated seedlings</tissue>
    </source>
</reference>
<evidence type="ECO:0000313" key="2">
    <source>
        <dbReference type="Proteomes" id="UP000289340"/>
    </source>
</evidence>
<dbReference type="EMBL" id="QZWG01000001">
    <property type="protein sequence ID" value="RZC28459.1"/>
    <property type="molecule type" value="Genomic_DNA"/>
</dbReference>
<evidence type="ECO:0000313" key="1">
    <source>
        <dbReference type="EMBL" id="RZC28459.1"/>
    </source>
</evidence>
<dbReference type="AlphaFoldDB" id="A0A445LYR8"/>
<keyword evidence="2" id="KW-1185">Reference proteome</keyword>
<protein>
    <submittedName>
        <fullName evidence="1">Uncharacterized protein</fullName>
    </submittedName>
</protein>
<name>A0A445LYR8_GLYSO</name>
<proteinExistence type="predicted"/>
<accession>A0A445LYR8</accession>
<comment type="caution">
    <text evidence="1">The sequence shown here is derived from an EMBL/GenBank/DDBJ whole genome shotgun (WGS) entry which is preliminary data.</text>
</comment>
<gene>
    <name evidence="1" type="ORF">D0Y65_000442</name>
</gene>
<sequence>MEPSSENSNVVANWRQKIFVDRIPFLNKVKKTANSTEYEDLRSHEPRGMKDEIWNELIDIWKTLEWKKSDAGRKNRVAHHNAMVHTGGSRSFGQHKRIMESYEVSMTHKYGEDTSTHLVINYDLWLKATGENKKKKVCGLDPSLDLCTASISTHASSKAIPSSTTPAPLTEERVIDIINDAFNSFLQTLPQMMQHAL</sequence>